<feature type="region of interest" description="Disordered" evidence="6">
    <location>
        <begin position="345"/>
        <end position="364"/>
    </location>
</feature>
<evidence type="ECO:0000256" key="4">
    <source>
        <dbReference type="ARBA" id="ARBA00023242"/>
    </source>
</evidence>
<feature type="repeat" description="WD" evidence="5">
    <location>
        <begin position="228"/>
        <end position="269"/>
    </location>
</feature>
<dbReference type="PANTHER" id="PTHR19932:SF10">
    <property type="entry name" value="WD REPEAT AND HMG-BOX DNA-BINDING PROTEIN 1"/>
    <property type="match status" value="1"/>
</dbReference>
<dbReference type="InterPro" id="IPR022100">
    <property type="entry name" value="WDHD1/CFT4_beta-prop_2nd"/>
</dbReference>
<dbReference type="GO" id="GO:0043596">
    <property type="term" value="C:nuclear replication fork"/>
    <property type="evidence" value="ECO:0007669"/>
    <property type="project" value="TreeGrafter"/>
</dbReference>
<dbReference type="InterPro" id="IPR019775">
    <property type="entry name" value="WD40_repeat_CS"/>
</dbReference>
<accession>A0A6A6PE89</accession>
<dbReference type="Gene3D" id="2.130.10.10">
    <property type="entry name" value="YVTN repeat-like/Quinoprotein amine dehydrogenase"/>
    <property type="match status" value="2"/>
</dbReference>
<evidence type="ECO:0000259" key="8">
    <source>
        <dbReference type="Pfam" id="PF20946"/>
    </source>
</evidence>
<dbReference type="PROSITE" id="PS00678">
    <property type="entry name" value="WD_REPEATS_1"/>
    <property type="match status" value="1"/>
</dbReference>
<dbReference type="PROSITE" id="PS50294">
    <property type="entry name" value="WD_REPEATS_REGION"/>
    <property type="match status" value="1"/>
</dbReference>
<feature type="domain" description="WDHD1 first WD40" evidence="9">
    <location>
        <begin position="10"/>
        <end position="298"/>
    </location>
</feature>
<evidence type="ECO:0000256" key="3">
    <source>
        <dbReference type="ARBA" id="ARBA00022737"/>
    </source>
</evidence>
<protein>
    <submittedName>
        <fullName evidence="10">WD40-repeat-containing domain protein</fullName>
    </submittedName>
</protein>
<dbReference type="Pfam" id="PF12341">
    <property type="entry name" value="Mcl1_mid"/>
    <property type="match status" value="1"/>
</dbReference>
<dbReference type="EMBL" id="MU001670">
    <property type="protein sequence ID" value="KAF2462315.1"/>
    <property type="molecule type" value="Genomic_DNA"/>
</dbReference>
<dbReference type="GO" id="GO:0006281">
    <property type="term" value="P:DNA repair"/>
    <property type="evidence" value="ECO:0007669"/>
    <property type="project" value="TreeGrafter"/>
</dbReference>
<dbReference type="GO" id="GO:0006261">
    <property type="term" value="P:DNA-templated DNA replication"/>
    <property type="evidence" value="ECO:0007669"/>
    <property type="project" value="TreeGrafter"/>
</dbReference>
<dbReference type="SMART" id="SM00320">
    <property type="entry name" value="WD40"/>
    <property type="match status" value="6"/>
</dbReference>
<evidence type="ECO:0000256" key="2">
    <source>
        <dbReference type="ARBA" id="ARBA00022574"/>
    </source>
</evidence>
<proteinExistence type="predicted"/>
<keyword evidence="11" id="KW-1185">Reference proteome</keyword>
<dbReference type="SUPFAM" id="SSF50978">
    <property type="entry name" value="WD40 repeat-like"/>
    <property type="match status" value="1"/>
</dbReference>
<sequence>MPLQQRLRGRPAHAPGPTFLSYTPNGRKLITVGLNNAIRVFETGSDAEPTNIDDCQESNTAVVATNDFFLAGSEDGTVCKYSLHTNSLDGILVRCTLPVRDIALSPDGLWAAVASDELTVKVVNTDDMERVLHLKEQTKPVKHVSFDVGGTYLAVSCTDGIIYIYSLTTEEPLLVRKVDGLIKGLETDAEPSSRVIWHPDGRAIAAPTPTRDIQVVSTNDWERQRAFRNGHTADVTAAAWSPNGALLASASADRKLVLWDTKTQAVLKTHDDVRATILAMAWHPTENILSYTNNDGELFIHTDFVPADVSSLLEKTLVAAPFIHDPFAEAPGNAVRGRQELTNGVHGKEARRQQGATRRARTPDSLDEILGLDDEEGSDLDGFIEDDEGGAGAAGHKRSAAAAYLDEDGYANGHAYKRRAPAGPAWQPRMHPAFQPGSTPWRGNRRYLCVNLVGAVWTVDQDSHHSVTVEFYDRSFHRDFHFTDPFLYDKACLTEHGCLFACPPSMIGGGSGDGGASSRPAMLYYRPHETWTARADWRTELPPGESAVAIALSDSYVVVVTSANYVRVYTLFGFPVRVYRQKSAPAVTCAAWRDYVLTVGNGPVGADGRSTLTYSIEDVARDEVCQNEDVVALGPGGNLQSVFFSDEGDPYIYDTTGTLSTLLHWRTPSQARWVPLLSTAHLARLASGRKSESYWPVAVAQRRFHCIILKGGDANPSFPRPLLSEFDFALPLQPPPRPAGGAATKRKAGGVADDDDDGDAMDADGGDANGQPDEAAAAHALTQTYLLHALQHAQLLDLLTGASGAASSSAAARAGLARASAEADKALLQLLAGECRGGEERGARALELVRLMRDDSGRMVEAAAKVAGRYGLEVLRGKIEEVAERRALEGVVGGDEDE</sequence>
<dbReference type="AlphaFoldDB" id="A0A6A6PE89"/>
<dbReference type="OrthoDB" id="427368at2759"/>
<feature type="domain" description="WDHD1/CFT4 second beta-propeller" evidence="7">
    <location>
        <begin position="433"/>
        <end position="732"/>
    </location>
</feature>
<dbReference type="Pfam" id="PF20946">
    <property type="entry name" value="Ctf4_C"/>
    <property type="match status" value="1"/>
</dbReference>
<dbReference type="InterPro" id="IPR001680">
    <property type="entry name" value="WD40_rpt"/>
</dbReference>
<feature type="region of interest" description="Disordered" evidence="6">
    <location>
        <begin position="729"/>
        <end position="773"/>
    </location>
</feature>
<evidence type="ECO:0000259" key="9">
    <source>
        <dbReference type="Pfam" id="PF24817"/>
    </source>
</evidence>
<dbReference type="InterPro" id="IPR048591">
    <property type="entry name" value="WDHD1/CFT4_hel"/>
</dbReference>
<reference evidence="10" key="1">
    <citation type="journal article" date="2020" name="Stud. Mycol.">
        <title>101 Dothideomycetes genomes: a test case for predicting lifestyles and emergence of pathogens.</title>
        <authorList>
            <person name="Haridas S."/>
            <person name="Albert R."/>
            <person name="Binder M."/>
            <person name="Bloem J."/>
            <person name="Labutti K."/>
            <person name="Salamov A."/>
            <person name="Andreopoulos B."/>
            <person name="Baker S."/>
            <person name="Barry K."/>
            <person name="Bills G."/>
            <person name="Bluhm B."/>
            <person name="Cannon C."/>
            <person name="Castanera R."/>
            <person name="Culley D."/>
            <person name="Daum C."/>
            <person name="Ezra D."/>
            <person name="Gonzalez J."/>
            <person name="Henrissat B."/>
            <person name="Kuo A."/>
            <person name="Liang C."/>
            <person name="Lipzen A."/>
            <person name="Lutzoni F."/>
            <person name="Magnuson J."/>
            <person name="Mondo S."/>
            <person name="Nolan M."/>
            <person name="Ohm R."/>
            <person name="Pangilinan J."/>
            <person name="Park H.-J."/>
            <person name="Ramirez L."/>
            <person name="Alfaro M."/>
            <person name="Sun H."/>
            <person name="Tritt A."/>
            <person name="Yoshinaga Y."/>
            <person name="Zwiers L.-H."/>
            <person name="Turgeon B."/>
            <person name="Goodwin S."/>
            <person name="Spatafora J."/>
            <person name="Crous P."/>
            <person name="Grigoriev I."/>
        </authorList>
    </citation>
    <scope>NUCLEOTIDE SEQUENCE</scope>
    <source>
        <strain evidence="10">ATCC 16933</strain>
    </source>
</reference>
<dbReference type="GO" id="GO:0000278">
    <property type="term" value="P:mitotic cell cycle"/>
    <property type="evidence" value="ECO:0007669"/>
    <property type="project" value="TreeGrafter"/>
</dbReference>
<dbReference type="InterPro" id="IPR015943">
    <property type="entry name" value="WD40/YVTN_repeat-like_dom_sf"/>
</dbReference>
<dbReference type="Proteomes" id="UP000799766">
    <property type="component" value="Unassembled WGS sequence"/>
</dbReference>
<dbReference type="InterPro" id="IPR057646">
    <property type="entry name" value="WD40_WDHD1_1st"/>
</dbReference>
<dbReference type="PANTHER" id="PTHR19932">
    <property type="entry name" value="WD REPEAT AND HMG-BOX DNA BINDING PROTEIN"/>
    <property type="match status" value="1"/>
</dbReference>
<dbReference type="Pfam" id="PF24817">
    <property type="entry name" value="WD40_WDHD1_1st"/>
    <property type="match status" value="1"/>
</dbReference>
<keyword evidence="4" id="KW-0539">Nucleus</keyword>
<evidence type="ECO:0000256" key="6">
    <source>
        <dbReference type="SAM" id="MobiDB-lite"/>
    </source>
</evidence>
<dbReference type="InterPro" id="IPR036322">
    <property type="entry name" value="WD40_repeat_dom_sf"/>
</dbReference>
<organism evidence="10 11">
    <name type="scientific">Lineolata rhizophorae</name>
    <dbReference type="NCBI Taxonomy" id="578093"/>
    <lineage>
        <taxon>Eukaryota</taxon>
        <taxon>Fungi</taxon>
        <taxon>Dikarya</taxon>
        <taxon>Ascomycota</taxon>
        <taxon>Pezizomycotina</taxon>
        <taxon>Dothideomycetes</taxon>
        <taxon>Dothideomycetes incertae sedis</taxon>
        <taxon>Lineolatales</taxon>
        <taxon>Lineolataceae</taxon>
        <taxon>Lineolata</taxon>
    </lineage>
</organism>
<feature type="domain" description="WDHD1/CFT4 helical bundle" evidence="8">
    <location>
        <begin position="794"/>
        <end position="887"/>
    </location>
</feature>
<dbReference type="GO" id="GO:0003682">
    <property type="term" value="F:chromatin binding"/>
    <property type="evidence" value="ECO:0007669"/>
    <property type="project" value="TreeGrafter"/>
</dbReference>
<evidence type="ECO:0000256" key="1">
    <source>
        <dbReference type="ARBA" id="ARBA00004123"/>
    </source>
</evidence>
<evidence type="ECO:0000256" key="5">
    <source>
        <dbReference type="PROSITE-ProRule" id="PRU00221"/>
    </source>
</evidence>
<evidence type="ECO:0000313" key="10">
    <source>
        <dbReference type="EMBL" id="KAF2462315.1"/>
    </source>
</evidence>
<evidence type="ECO:0000313" key="11">
    <source>
        <dbReference type="Proteomes" id="UP000799766"/>
    </source>
</evidence>
<dbReference type="PROSITE" id="PS50082">
    <property type="entry name" value="WD_REPEATS_2"/>
    <property type="match status" value="1"/>
</dbReference>
<gene>
    <name evidence="10" type="ORF">BDY21DRAFT_376128</name>
</gene>
<name>A0A6A6PE89_9PEZI</name>
<evidence type="ECO:0000259" key="7">
    <source>
        <dbReference type="Pfam" id="PF12341"/>
    </source>
</evidence>
<comment type="subcellular location">
    <subcellularLocation>
        <location evidence="1">Nucleus</location>
    </subcellularLocation>
</comment>
<keyword evidence="2 5" id="KW-0853">WD repeat</keyword>
<keyword evidence="3" id="KW-0677">Repeat</keyword>
<feature type="compositionally biased region" description="Acidic residues" evidence="6">
    <location>
        <begin position="752"/>
        <end position="765"/>
    </location>
</feature>